<dbReference type="RefSeq" id="WP_179353390.1">
    <property type="nucleotide sequence ID" value="NZ_NXHE01000068.1"/>
</dbReference>
<feature type="non-terminal residue" evidence="2">
    <location>
        <position position="622"/>
    </location>
</feature>
<evidence type="ECO:0000256" key="1">
    <source>
        <dbReference type="ARBA" id="ARBA00022729"/>
    </source>
</evidence>
<evidence type="ECO:0000313" key="3">
    <source>
        <dbReference type="Proteomes" id="UP000218643"/>
    </source>
</evidence>
<protein>
    <submittedName>
        <fullName evidence="2">Transporter</fullName>
    </submittedName>
</protein>
<dbReference type="Pfam" id="PF12951">
    <property type="entry name" value="PATR"/>
    <property type="match status" value="3"/>
</dbReference>
<accession>A0A854WRR9</accession>
<dbReference type="NCBIfam" id="TIGR02601">
    <property type="entry name" value="autotrns_rpt"/>
    <property type="match status" value="2"/>
</dbReference>
<gene>
    <name evidence="2" type="ORF">CP335_27115</name>
</gene>
<dbReference type="Gene3D" id="2.160.20.20">
    <property type="match status" value="1"/>
</dbReference>
<dbReference type="Proteomes" id="UP000218643">
    <property type="component" value="Unassembled WGS sequence"/>
</dbReference>
<comment type="caution">
    <text evidence="2">The sequence shown here is derived from an EMBL/GenBank/DDBJ whole genome shotgun (WGS) entry which is preliminary data.</text>
</comment>
<reference evidence="2 3" key="1">
    <citation type="submission" date="2017-09" db="EMBL/GenBank/DDBJ databases">
        <authorList>
            <person name="Haney C."/>
            <person name="Melnyk R."/>
        </authorList>
    </citation>
    <scope>NUCLEOTIDE SEQUENCE [LARGE SCALE GENOMIC DNA]</scope>
    <source>
        <strain evidence="2 3">CH229</strain>
    </source>
</reference>
<dbReference type="EMBL" id="NXHE01000068">
    <property type="protein sequence ID" value="PCM46488.1"/>
    <property type="molecule type" value="Genomic_DNA"/>
</dbReference>
<dbReference type="InterPro" id="IPR013425">
    <property type="entry name" value="Autotrns_rpt"/>
</dbReference>
<dbReference type="AlphaFoldDB" id="A0A854WRR9"/>
<dbReference type="InterPro" id="IPR012332">
    <property type="entry name" value="Autotransporter_pectin_lyase_C"/>
</dbReference>
<keyword evidence="1" id="KW-0732">Signal</keyword>
<name>A0A854WRR9_PSEFL</name>
<dbReference type="InterPro" id="IPR011050">
    <property type="entry name" value="Pectin_lyase_fold/virulence"/>
</dbReference>
<organism evidence="2 3">
    <name type="scientific">Pseudomonas fluorescens</name>
    <dbReference type="NCBI Taxonomy" id="294"/>
    <lineage>
        <taxon>Bacteria</taxon>
        <taxon>Pseudomonadati</taxon>
        <taxon>Pseudomonadota</taxon>
        <taxon>Gammaproteobacteria</taxon>
        <taxon>Pseudomonadales</taxon>
        <taxon>Pseudomonadaceae</taxon>
        <taxon>Pseudomonas</taxon>
    </lineage>
</organism>
<evidence type="ECO:0000313" key="2">
    <source>
        <dbReference type="EMBL" id="PCM46488.1"/>
    </source>
</evidence>
<proteinExistence type="predicted"/>
<sequence length="622" mass="58919">MEARFGVALVSRFSPLSLAVHLSVAGLLFGGVSAPALATCSTAGSTVTCTGVPSLPLFLNNFASATNGLTVNVNSGAQMNATLGGHVMDLTGVNISLNNSGTIDPALLGLVSVLSGGAFIGTGATSTVSVLNNASGIIRGTGMLLGLNLTSVDGLGIAVNNAAAGTTSITNNGTITSTGLSVGGITLADTPVVGVYGGSQVNMTNSSTGVINGRIAFETSTAGNTFTNAGAITGGVSMGASSTNTFTAVTGSSVQVGDGVQVSVGLGGLIGINLTFAPTGTVDGGAGGTNSLILQNPAGVGGGTTGVGTASSATYVNFNNLTINSGTWTLQGPLVSGATTLNGGVAQFNNNATFGSGVLTSNGGILQASNAGLNLSNLISLGAGGVTVQGTNATTLSGVISGSGGLSKVGSGQLSLSAANTYLGNTTLNGGTVQLGNNLALSTGTVNVTGATTLSAPGTINLNNAISLGGTLTAGGSGALTLGGLITGSSGLTKTGTGSLTLSGANSGYTGTTTLSAGSLLVTNNNSLGSGALNTAAGTSLDSTANVTLANNIAMTGALNVLGSNALTLGGVLSGTGGITKSGTASLTLTGNNTNAGNTLLNAGSLFLGSNTALGTGALNAA</sequence>
<dbReference type="SUPFAM" id="SSF51126">
    <property type="entry name" value="Pectin lyase-like"/>
    <property type="match status" value="1"/>
</dbReference>
<reference evidence="2 3" key="2">
    <citation type="submission" date="2017-10" db="EMBL/GenBank/DDBJ databases">
        <title>Rhizosphere-associated Pseudomonas modulate jasmonic acid/salicylic acid antagonism to induce systemic resistance to herbivores at the cost of susceptibility to pathogens.</title>
        <authorList>
            <person name="Haney C.H."/>
            <person name="Wiesmann C.L."/>
            <person name="Shapiro L.R."/>
            <person name="O'Sullivan L.R."/>
            <person name="Khorasani S."/>
            <person name="Melnyk R.A."/>
            <person name="Xiao L."/>
            <person name="Bush J."/>
            <person name="Carrillo J."/>
            <person name="Pierce N.E."/>
            <person name="Ausubel F.M."/>
        </authorList>
    </citation>
    <scope>NUCLEOTIDE SEQUENCE [LARGE SCALE GENOMIC DNA]</scope>
    <source>
        <strain evidence="2 3">CH229</strain>
    </source>
</reference>